<gene>
    <name evidence="2" type="ORF">SARC_04387</name>
</gene>
<dbReference type="RefSeq" id="XP_014157258.1">
    <property type="nucleotide sequence ID" value="XM_014301783.1"/>
</dbReference>
<organism evidence="2 3">
    <name type="scientific">Sphaeroforma arctica JP610</name>
    <dbReference type="NCBI Taxonomy" id="667725"/>
    <lineage>
        <taxon>Eukaryota</taxon>
        <taxon>Ichthyosporea</taxon>
        <taxon>Ichthyophonida</taxon>
        <taxon>Sphaeroforma</taxon>
    </lineage>
</organism>
<accession>A0A0L0G3D6</accession>
<keyword evidence="3" id="KW-1185">Reference proteome</keyword>
<keyword evidence="1" id="KW-1133">Transmembrane helix</keyword>
<proteinExistence type="predicted"/>
<dbReference type="GeneID" id="25904891"/>
<feature type="transmembrane region" description="Helical" evidence="1">
    <location>
        <begin position="124"/>
        <end position="144"/>
    </location>
</feature>
<name>A0A0L0G3D6_9EUKA</name>
<feature type="transmembrane region" description="Helical" evidence="1">
    <location>
        <begin position="70"/>
        <end position="90"/>
    </location>
</feature>
<dbReference type="EMBL" id="KQ241840">
    <property type="protein sequence ID" value="KNC83356.1"/>
    <property type="molecule type" value="Genomic_DNA"/>
</dbReference>
<dbReference type="AlphaFoldDB" id="A0A0L0G3D6"/>
<evidence type="ECO:0000313" key="2">
    <source>
        <dbReference type="EMBL" id="KNC83356.1"/>
    </source>
</evidence>
<reference evidence="2 3" key="1">
    <citation type="submission" date="2011-02" db="EMBL/GenBank/DDBJ databases">
        <title>The Genome Sequence of Sphaeroforma arctica JP610.</title>
        <authorList>
            <consortium name="The Broad Institute Genome Sequencing Platform"/>
            <person name="Russ C."/>
            <person name="Cuomo C."/>
            <person name="Young S.K."/>
            <person name="Zeng Q."/>
            <person name="Gargeya S."/>
            <person name="Alvarado L."/>
            <person name="Berlin A."/>
            <person name="Chapman S.B."/>
            <person name="Chen Z."/>
            <person name="Freedman E."/>
            <person name="Gellesch M."/>
            <person name="Goldberg J."/>
            <person name="Griggs A."/>
            <person name="Gujja S."/>
            <person name="Heilman E."/>
            <person name="Heiman D."/>
            <person name="Howarth C."/>
            <person name="Mehta T."/>
            <person name="Neiman D."/>
            <person name="Pearson M."/>
            <person name="Roberts A."/>
            <person name="Saif S."/>
            <person name="Shea T."/>
            <person name="Shenoy N."/>
            <person name="Sisk P."/>
            <person name="Stolte C."/>
            <person name="Sykes S."/>
            <person name="White J."/>
            <person name="Yandava C."/>
            <person name="Burger G."/>
            <person name="Gray M.W."/>
            <person name="Holland P.W.H."/>
            <person name="King N."/>
            <person name="Lang F.B.F."/>
            <person name="Roger A.J."/>
            <person name="Ruiz-Trillo I."/>
            <person name="Haas B."/>
            <person name="Nusbaum C."/>
            <person name="Birren B."/>
        </authorList>
    </citation>
    <scope>NUCLEOTIDE SEQUENCE [LARGE SCALE GENOMIC DNA]</scope>
    <source>
        <strain evidence="2 3">JP610</strain>
    </source>
</reference>
<evidence type="ECO:0000256" key="1">
    <source>
        <dbReference type="SAM" id="Phobius"/>
    </source>
</evidence>
<keyword evidence="1" id="KW-0812">Transmembrane</keyword>
<feature type="transmembrane region" description="Helical" evidence="1">
    <location>
        <begin position="32"/>
        <end position="58"/>
    </location>
</feature>
<sequence length="145" mass="14950">MAVRMFIAVSNNIVHAVTPVELDTRTLISSKMAGLAVVPALVFAGASVAGWGITYKLCRENVKADSKSDGGFSILAAVGSVATFGATYQAQRVALTKLLPAPTDKAPPVTSLRDFAKIVGPRTIGLYVAVTPACALAGVAYGLLE</sequence>
<keyword evidence="1" id="KW-0472">Membrane</keyword>
<dbReference type="Proteomes" id="UP000054560">
    <property type="component" value="Unassembled WGS sequence"/>
</dbReference>
<evidence type="ECO:0000313" key="3">
    <source>
        <dbReference type="Proteomes" id="UP000054560"/>
    </source>
</evidence>
<protein>
    <submittedName>
        <fullName evidence="2">Uncharacterized protein</fullName>
    </submittedName>
</protein>